<accession>A0A1L5NXE9</accession>
<protein>
    <recommendedName>
        <fullName evidence="3">Alpha/beta hydrolase family protein</fullName>
    </recommendedName>
</protein>
<evidence type="ECO:0000313" key="1">
    <source>
        <dbReference type="EMBL" id="APO72577.1"/>
    </source>
</evidence>
<evidence type="ECO:0000313" key="2">
    <source>
        <dbReference type="Proteomes" id="UP000184749"/>
    </source>
</evidence>
<proteinExistence type="predicted"/>
<organism evidence="1 2">
    <name type="scientific">Rhizobium gallicum</name>
    <dbReference type="NCBI Taxonomy" id="56730"/>
    <lineage>
        <taxon>Bacteria</taxon>
        <taxon>Pseudomonadati</taxon>
        <taxon>Pseudomonadota</taxon>
        <taxon>Alphaproteobacteria</taxon>
        <taxon>Hyphomicrobiales</taxon>
        <taxon>Rhizobiaceae</taxon>
        <taxon>Rhizobium/Agrobacterium group</taxon>
        <taxon>Rhizobium</taxon>
    </lineage>
</organism>
<dbReference type="Proteomes" id="UP000184749">
    <property type="component" value="Plasmid pRgalIE4872d"/>
</dbReference>
<geneLocation type="plasmid" evidence="2">
    <name>prgalie4872d</name>
</geneLocation>
<reference evidence="1 2" key="1">
    <citation type="submission" date="2016-09" db="EMBL/GenBank/DDBJ databases">
        <title>The complete genome sequences of Rhizobium gallicum, symbiovars gallicum and phaseoli, symbionts associated to common bean (Phaseolus vulgaris).</title>
        <authorList>
            <person name="Bustos P."/>
            <person name="Santamaria R.I."/>
            <person name="Perez-Carrascal O.M."/>
            <person name="Juarez S."/>
            <person name="Lozano L."/>
            <person name="Martinez-Flores I."/>
            <person name="Martinez-Romero E."/>
            <person name="Cevallos M."/>
            <person name="Romero D."/>
            <person name="Davila G."/>
            <person name="Gonzalez V."/>
        </authorList>
    </citation>
    <scope>NUCLEOTIDE SEQUENCE [LARGE SCALE GENOMIC DNA]</scope>
    <source>
        <strain evidence="1 2">IE4872</strain>
        <plasmid evidence="2">prgalie4872d</plasmid>
    </source>
</reference>
<sequence length="338" mass="36620">MLSVLTNVQLERAAALPAKFTDNPFRAVTLDAIQRRNAVLDAVFYDVNAVTHEETPDLAFWLAREGAIIFVPPTSEGRLRVFLTPQDYLQKAAPVAALAVAGVGSSALGAAAFARNIADGLGQPVAAVVSGYGIADILTEALGGFFWFSALNSIRHVFEPLDAFTKMFSRTELLENGNLWTRTSKDTETVVALLEDERFSPRVLAGHSKGNLVLSEALYAITEERPDLAEKVSARSRIITISAKVGMPSTFRDVIDVMGEWDWFGALNSRPDIPADLVVSRAWHSTNPGFPMGMGIDVSQAIRQAMSTRETSPKFARGARLSAILDAPQRTIAAMRSA</sequence>
<dbReference type="EMBL" id="CP017105">
    <property type="protein sequence ID" value="APO72577.1"/>
    <property type="molecule type" value="Genomic_DNA"/>
</dbReference>
<dbReference type="AlphaFoldDB" id="A0A1L5NXE9"/>
<keyword evidence="1" id="KW-0614">Plasmid</keyword>
<evidence type="ECO:0008006" key="3">
    <source>
        <dbReference type="Google" id="ProtNLM"/>
    </source>
</evidence>
<gene>
    <name evidence="1" type="ORF">IE4872_PD02064</name>
</gene>
<name>A0A1L5NXE9_9HYPH</name>
<dbReference type="RefSeq" id="WP_074072740.1">
    <property type="nucleotide sequence ID" value="NZ_CP017105.1"/>
</dbReference>